<accession>A0A0B8P9X7</accession>
<protein>
    <recommendedName>
        <fullName evidence="3">Lipoprotein</fullName>
    </recommendedName>
</protein>
<evidence type="ECO:0000313" key="1">
    <source>
        <dbReference type="EMBL" id="GAM63615.1"/>
    </source>
</evidence>
<dbReference type="EMBL" id="BBSA01000009">
    <property type="protein sequence ID" value="GAM63615.1"/>
    <property type="molecule type" value="Genomic_DNA"/>
</dbReference>
<dbReference type="PROSITE" id="PS51257">
    <property type="entry name" value="PROKAR_LIPOPROTEIN"/>
    <property type="match status" value="1"/>
</dbReference>
<organism evidence="1 2">
    <name type="scientific">Vibrio ishigakensis</name>
    <dbReference type="NCBI Taxonomy" id="1481914"/>
    <lineage>
        <taxon>Bacteria</taxon>
        <taxon>Pseudomonadati</taxon>
        <taxon>Pseudomonadota</taxon>
        <taxon>Gammaproteobacteria</taxon>
        <taxon>Vibrionales</taxon>
        <taxon>Vibrionaceae</taxon>
        <taxon>Vibrio</taxon>
    </lineage>
</organism>
<evidence type="ECO:0000313" key="2">
    <source>
        <dbReference type="Proteomes" id="UP000031670"/>
    </source>
</evidence>
<gene>
    <name evidence="1" type="ORF">JCM19232_2595</name>
</gene>
<reference evidence="1 2" key="2">
    <citation type="submission" date="2015-01" db="EMBL/GenBank/DDBJ databases">
        <authorList>
            <consortium name="NBRP consortium"/>
            <person name="Sawabe T."/>
            <person name="Meirelles P."/>
            <person name="Feng G."/>
            <person name="Sayaka M."/>
            <person name="Hattori M."/>
            <person name="Ohkuma M."/>
        </authorList>
    </citation>
    <scope>NUCLEOTIDE SEQUENCE [LARGE SCALE GENOMIC DNA]</scope>
    <source>
        <strain evidence="1 2">JCM19232</strain>
    </source>
</reference>
<dbReference type="AlphaFoldDB" id="A0A0B8P9X7"/>
<comment type="caution">
    <text evidence="1">The sequence shown here is derived from an EMBL/GenBank/DDBJ whole genome shotgun (WGS) entry which is preliminary data.</text>
</comment>
<proteinExistence type="predicted"/>
<sequence>MRRLLLITVIIALVGCVTTSYSHETEPQVSKAPTKYKDTFREKILGTLLIDGLMK</sequence>
<dbReference type="Proteomes" id="UP000031670">
    <property type="component" value="Unassembled WGS sequence"/>
</dbReference>
<evidence type="ECO:0008006" key="3">
    <source>
        <dbReference type="Google" id="ProtNLM"/>
    </source>
</evidence>
<name>A0A0B8P9X7_9VIBR</name>
<reference evidence="1 2" key="1">
    <citation type="submission" date="2015-01" db="EMBL/GenBank/DDBJ databases">
        <title>Vibrio sp. C5 JCM 19232 whole genome shotgun sequence.</title>
        <authorList>
            <person name="Sawabe T."/>
            <person name="Meirelles P."/>
            <person name="Feng G."/>
            <person name="Sayaka M."/>
            <person name="Hattori M."/>
            <person name="Ohkuma M."/>
        </authorList>
    </citation>
    <scope>NUCLEOTIDE SEQUENCE [LARGE SCALE GENOMIC DNA]</scope>
    <source>
        <strain evidence="1 2">JCM19232</strain>
    </source>
</reference>